<dbReference type="GO" id="GO:0003779">
    <property type="term" value="F:actin binding"/>
    <property type="evidence" value="ECO:0007669"/>
    <property type="project" value="TreeGrafter"/>
</dbReference>
<dbReference type="Gene3D" id="1.25.40.10">
    <property type="entry name" value="Tetratricopeptide repeat domain"/>
    <property type="match status" value="1"/>
</dbReference>
<evidence type="ECO:0000313" key="7">
    <source>
        <dbReference type="EMBL" id="KAE9975948.1"/>
    </source>
</evidence>
<organism evidence="7 8">
    <name type="scientific">Venturia inaequalis</name>
    <name type="common">Apple scab fungus</name>
    <dbReference type="NCBI Taxonomy" id="5025"/>
    <lineage>
        <taxon>Eukaryota</taxon>
        <taxon>Fungi</taxon>
        <taxon>Dikarya</taxon>
        <taxon>Ascomycota</taxon>
        <taxon>Pezizomycotina</taxon>
        <taxon>Dothideomycetes</taxon>
        <taxon>Pleosporomycetidae</taxon>
        <taxon>Venturiales</taxon>
        <taxon>Venturiaceae</taxon>
        <taxon>Venturia</taxon>
    </lineage>
</organism>
<dbReference type="GO" id="GO:0030695">
    <property type="term" value="F:GTPase regulator activity"/>
    <property type="evidence" value="ECO:0007669"/>
    <property type="project" value="UniProtKB-ARBA"/>
</dbReference>
<dbReference type="PANTHER" id="PTHR24214">
    <property type="entry name" value="PDZ AND LIM DOMAIN PROTEIN ZASP"/>
    <property type="match status" value="1"/>
</dbReference>
<feature type="compositionally biased region" description="Low complexity" evidence="5">
    <location>
        <begin position="640"/>
        <end position="658"/>
    </location>
</feature>
<dbReference type="Pfam" id="PF00412">
    <property type="entry name" value="LIM"/>
    <property type="match status" value="2"/>
</dbReference>
<dbReference type="GO" id="GO:0030036">
    <property type="term" value="P:actin cytoskeleton organization"/>
    <property type="evidence" value="ECO:0007669"/>
    <property type="project" value="TreeGrafter"/>
</dbReference>
<feature type="compositionally biased region" description="Acidic residues" evidence="5">
    <location>
        <begin position="277"/>
        <end position="288"/>
    </location>
</feature>
<dbReference type="GO" id="GO:0032259">
    <property type="term" value="P:methylation"/>
    <property type="evidence" value="ECO:0007669"/>
    <property type="project" value="InterPro"/>
</dbReference>
<dbReference type="GO" id="GO:0008168">
    <property type="term" value="F:methyltransferase activity"/>
    <property type="evidence" value="ECO:0007669"/>
    <property type="project" value="InterPro"/>
</dbReference>
<dbReference type="SUPFAM" id="SSF53335">
    <property type="entry name" value="S-adenosyl-L-methionine-dependent methyltransferases"/>
    <property type="match status" value="1"/>
</dbReference>
<dbReference type="PROSITE" id="PS50023">
    <property type="entry name" value="LIM_DOMAIN_2"/>
    <property type="match status" value="2"/>
</dbReference>
<feature type="compositionally biased region" description="Basic and acidic residues" evidence="5">
    <location>
        <begin position="625"/>
        <end position="638"/>
    </location>
</feature>
<feature type="region of interest" description="Disordered" evidence="5">
    <location>
        <begin position="1191"/>
        <end position="1212"/>
    </location>
</feature>
<feature type="region of interest" description="Disordered" evidence="5">
    <location>
        <begin position="461"/>
        <end position="497"/>
    </location>
</feature>
<dbReference type="InterPro" id="IPR011990">
    <property type="entry name" value="TPR-like_helical_dom_sf"/>
</dbReference>
<feature type="compositionally biased region" description="Polar residues" evidence="5">
    <location>
        <begin position="534"/>
        <end position="547"/>
    </location>
</feature>
<dbReference type="PROSITE" id="PS00478">
    <property type="entry name" value="LIM_DOMAIN_1"/>
    <property type="match status" value="1"/>
</dbReference>
<feature type="region of interest" description="Disordered" evidence="5">
    <location>
        <begin position="251"/>
        <end position="288"/>
    </location>
</feature>
<dbReference type="CDD" id="cd09391">
    <property type="entry name" value="LIM1_Lrg1p_like"/>
    <property type="match status" value="1"/>
</dbReference>
<dbReference type="GO" id="GO:0051371">
    <property type="term" value="F:muscle alpha-actinin binding"/>
    <property type="evidence" value="ECO:0007669"/>
    <property type="project" value="TreeGrafter"/>
</dbReference>
<feature type="domain" description="LIM zinc-binding" evidence="6">
    <location>
        <begin position="733"/>
        <end position="794"/>
    </location>
</feature>
<dbReference type="InterPro" id="IPR001781">
    <property type="entry name" value="Znf_LIM"/>
</dbReference>
<gene>
    <name evidence="7" type="ORF">BLS_002333</name>
</gene>
<sequence>MDPLSIAAGSAGLATSCFKIVSILYTFIDETRSVDENVAALIAEVRGLSQVLETVSKSLKHDALVGLRSSDNVNLWTMVEGSLQECGITLDKLQTMLQDLNGTANSRFGVLRRPIMQVRLNMKLKEIGDFQQQVRSHYSGMQLTLGTINVNSSQQDLSRQLTDLKDQIILANTLALQQQTTQPGLSLDTLQDSRRISTHLRNLARDAESLRSSASTAIEGDRSTIWGGSVLGDQLSNDQYRDIRNWIPPPIEEESLEGKSIGSGPISDGHTARADSDSDSESDPEQELVEMFEKRGLQKLADKKYEQAEKFLCKAISLRKPSSKTTTSLEHIKANLADCYCQQAKWEDADRLLSELSDSRNKLDILALHSLHAVSHVYFGKANLDAADRTCRKSLLGKKKLLGKTHESYYLTLLLLACICDAKGDEVQGDGWRHFLPASLESRTRPVPLDHQLRPETFTPSHLLESSQSPAVQPIPETAASDEGNKQPLQSGLETQSAPAIMDEAIGASSLSIRRKPLHLSTLDDQEVDPAEQSAITAPTSGSDVLATDSQTADLKSLMPYFFDSSVENNAQAEIVKPLHDEQPAKPTLDSSEKIGDGSSSKPAVKSRDGGWWAKMLDPSTRTSSSDDKHEPEAHPKPAPETFTSPHASPPSSIILPSLTPPMPRSSTHKVCGKCAQSLSGRFVRALGDMYHLECFTCKDCGTIVASKFFTLQDGQIELPLCETDYFRRLDLLCAGCGLACRGSYITALEKKYHTECFKCQTQGCNRVFGAADNYYEHEDGVYCREHYSEHYALRCDTGNQSSAANTDLGVMQAPDDSAMADLDQALSSPLIDGSSGLSVVKLLVSSLIERSAGFARLIDIRKKGWDNPKGDEYFNRQKRAADNKKNEKWFFTMMKDIGAQMQKKTGALTPGELDASVFQMLDLCMAPGAFTLSVMSHNRHRNVLAHGITLPVRDGGHSLLIDRSQVRVEELDLTMLATEFGCETIPQSHPDHDLFLTQQPFCDQQFQLILCDGQVLRNTVHPRSEHREIFEARRLADAQLILALQRIMPGGTIVMLLHKAEAYDTIELLYQFDSFSEIQLFKPIKHHQIRSSFYLIAKDVQPHAETAQAALKEWKKDWYRSTFGGENGTGEKDKDIDMKRMQDILDKFGGRLVEMAEPLWKLQADALAAKDFTRGVEGAVDPPAPIAADLSAVSGTAPPRYVPPHKRQVQT</sequence>
<evidence type="ECO:0000256" key="2">
    <source>
        <dbReference type="ARBA" id="ARBA00022833"/>
    </source>
</evidence>
<evidence type="ECO:0000256" key="3">
    <source>
        <dbReference type="ARBA" id="ARBA00023038"/>
    </source>
</evidence>
<feature type="region of interest" description="Disordered" evidence="5">
    <location>
        <begin position="576"/>
        <end position="660"/>
    </location>
</feature>
<dbReference type="GO" id="GO:0031941">
    <property type="term" value="C:filamentous actin"/>
    <property type="evidence" value="ECO:0007669"/>
    <property type="project" value="TreeGrafter"/>
</dbReference>
<dbReference type="EMBL" id="WNWQ01000165">
    <property type="protein sequence ID" value="KAE9975948.1"/>
    <property type="molecule type" value="Genomic_DNA"/>
</dbReference>
<name>A0A8H3UV86_VENIN</name>
<dbReference type="PANTHER" id="PTHR24214:SF62">
    <property type="entry name" value="LEUPAXIN"/>
    <property type="match status" value="1"/>
</dbReference>
<feature type="domain" description="LIM zinc-binding" evidence="6">
    <location>
        <begin position="670"/>
        <end position="732"/>
    </location>
</feature>
<feature type="region of interest" description="Disordered" evidence="5">
    <location>
        <begin position="522"/>
        <end position="547"/>
    </location>
</feature>
<dbReference type="InterPro" id="IPR029063">
    <property type="entry name" value="SAM-dependent_MTases_sf"/>
</dbReference>
<evidence type="ECO:0000313" key="8">
    <source>
        <dbReference type="Proteomes" id="UP000433883"/>
    </source>
</evidence>
<dbReference type="CDD" id="cd09392">
    <property type="entry name" value="LIM2_Lrg1p_like"/>
    <property type="match status" value="1"/>
</dbReference>
<evidence type="ECO:0000256" key="1">
    <source>
        <dbReference type="ARBA" id="ARBA00022723"/>
    </source>
</evidence>
<evidence type="ECO:0000256" key="4">
    <source>
        <dbReference type="PROSITE-ProRule" id="PRU00125"/>
    </source>
</evidence>
<dbReference type="Proteomes" id="UP000433883">
    <property type="component" value="Unassembled WGS sequence"/>
</dbReference>
<evidence type="ECO:0000259" key="6">
    <source>
        <dbReference type="PROSITE" id="PS50023"/>
    </source>
</evidence>
<keyword evidence="2 4" id="KW-0862">Zinc</keyword>
<dbReference type="SUPFAM" id="SSF48452">
    <property type="entry name" value="TPR-like"/>
    <property type="match status" value="1"/>
</dbReference>
<accession>A0A8H3UV86</accession>
<dbReference type="AlphaFoldDB" id="A0A8H3UV86"/>
<dbReference type="GO" id="GO:0001725">
    <property type="term" value="C:stress fiber"/>
    <property type="evidence" value="ECO:0007669"/>
    <property type="project" value="TreeGrafter"/>
</dbReference>
<proteinExistence type="predicted"/>
<protein>
    <recommendedName>
        <fullName evidence="6">LIM zinc-binding domain-containing protein</fullName>
    </recommendedName>
</protein>
<keyword evidence="3 4" id="KW-0440">LIM domain</keyword>
<comment type="caution">
    <text evidence="7">The sequence shown here is derived from an EMBL/GenBank/DDBJ whole genome shotgun (WGS) entry which is preliminary data.</text>
</comment>
<dbReference type="InterPro" id="IPR002877">
    <property type="entry name" value="RNA_MeTrfase_FtsJ_dom"/>
</dbReference>
<dbReference type="SMART" id="SM00132">
    <property type="entry name" value="LIM"/>
    <property type="match status" value="2"/>
</dbReference>
<feature type="compositionally biased region" description="Polar residues" evidence="5">
    <location>
        <begin position="487"/>
        <end position="497"/>
    </location>
</feature>
<dbReference type="Pfam" id="PF01728">
    <property type="entry name" value="FtsJ"/>
    <property type="match status" value="1"/>
</dbReference>
<dbReference type="GO" id="GO:0046872">
    <property type="term" value="F:metal ion binding"/>
    <property type="evidence" value="ECO:0007669"/>
    <property type="project" value="UniProtKB-KW"/>
</dbReference>
<dbReference type="Gene3D" id="2.10.110.10">
    <property type="entry name" value="Cysteine Rich Protein"/>
    <property type="match status" value="2"/>
</dbReference>
<dbReference type="Gene3D" id="3.40.50.150">
    <property type="entry name" value="Vaccinia Virus protein VP39"/>
    <property type="match status" value="1"/>
</dbReference>
<reference evidence="7 8" key="1">
    <citation type="submission" date="2019-11" db="EMBL/GenBank/DDBJ databases">
        <title>Venturia inaequalis Genome Resource.</title>
        <authorList>
            <person name="Lichtner F.J."/>
        </authorList>
    </citation>
    <scope>NUCLEOTIDE SEQUENCE [LARGE SCALE GENOMIC DNA]</scope>
    <source>
        <strain evidence="7">Bline_iso_100314</strain>
    </source>
</reference>
<dbReference type="InterPro" id="IPR031348">
    <property type="entry name" value="PigL_N"/>
</dbReference>
<dbReference type="SUPFAM" id="SSF57716">
    <property type="entry name" value="Glucocorticoid receptor-like (DNA-binding domain)"/>
    <property type="match status" value="2"/>
</dbReference>
<dbReference type="InterPro" id="IPR050604">
    <property type="entry name" value="PDZ-LIM_domain"/>
</dbReference>
<evidence type="ECO:0000256" key="5">
    <source>
        <dbReference type="SAM" id="MobiDB-lite"/>
    </source>
</evidence>
<dbReference type="Pfam" id="PF17111">
    <property type="entry name" value="PigL_N"/>
    <property type="match status" value="1"/>
</dbReference>
<feature type="compositionally biased region" description="Polar residues" evidence="5">
    <location>
        <begin position="461"/>
        <end position="471"/>
    </location>
</feature>
<keyword evidence="1 4" id="KW-0479">Metal-binding</keyword>